<dbReference type="AlphaFoldDB" id="A0AAJ2JUS4"/>
<evidence type="ECO:0000313" key="2">
    <source>
        <dbReference type="Proteomes" id="UP001250538"/>
    </source>
</evidence>
<gene>
    <name evidence="1" type="ORF">RQP50_00080</name>
</gene>
<dbReference type="EMBL" id="JAVYAA010000001">
    <property type="protein sequence ID" value="MDT8974632.1"/>
    <property type="molecule type" value="Genomic_DNA"/>
</dbReference>
<proteinExistence type="predicted"/>
<dbReference type="Proteomes" id="UP001250538">
    <property type="component" value="Unassembled WGS sequence"/>
</dbReference>
<reference evidence="2" key="1">
    <citation type="submission" date="2023-09" db="EMBL/GenBank/DDBJ databases">
        <title>Paenibacillus sp. chi10 Genome sequencing and assembly.</title>
        <authorList>
            <person name="Kim I."/>
        </authorList>
    </citation>
    <scope>NUCLEOTIDE SEQUENCE [LARGE SCALE GENOMIC DNA]</scope>
    <source>
        <strain evidence="2">chi10</strain>
    </source>
</reference>
<accession>A0AAJ2JUS4</accession>
<organism evidence="1 2">
    <name type="scientific">Paenibacillus suaedae</name>
    <dbReference type="NCBI Taxonomy" id="3077233"/>
    <lineage>
        <taxon>Bacteria</taxon>
        <taxon>Bacillati</taxon>
        <taxon>Bacillota</taxon>
        <taxon>Bacilli</taxon>
        <taxon>Bacillales</taxon>
        <taxon>Paenibacillaceae</taxon>
        <taxon>Paenibacillus</taxon>
    </lineage>
</organism>
<sequence>MKDIVQFIFTEIETVKESYVKGVYSKEFALGYLSSLNSLAAKYSLGNLKEDILDNAFHLCNTPNARENIKQIPYYSNIEKKNKLN</sequence>
<keyword evidence="2" id="KW-1185">Reference proteome</keyword>
<comment type="caution">
    <text evidence="1">The sequence shown here is derived from an EMBL/GenBank/DDBJ whole genome shotgun (WGS) entry which is preliminary data.</text>
</comment>
<dbReference type="RefSeq" id="WP_315742280.1">
    <property type="nucleotide sequence ID" value="NZ_JAVYAA010000001.1"/>
</dbReference>
<name>A0AAJ2JUS4_9BACL</name>
<evidence type="ECO:0000313" key="1">
    <source>
        <dbReference type="EMBL" id="MDT8974632.1"/>
    </source>
</evidence>
<protein>
    <submittedName>
        <fullName evidence="1">Uncharacterized protein</fullName>
    </submittedName>
</protein>